<comment type="caution">
    <text evidence="12">The sequence shown here is derived from an EMBL/GenBank/DDBJ whole genome shotgun (WGS) entry which is preliminary data.</text>
</comment>
<feature type="active site" description="Proton donor/acceptor" evidence="7">
    <location>
        <position position="149"/>
    </location>
</feature>
<dbReference type="GO" id="GO:0008081">
    <property type="term" value="F:phosphoric diester hydrolase activity"/>
    <property type="evidence" value="ECO:0007669"/>
    <property type="project" value="TreeGrafter"/>
</dbReference>
<dbReference type="SUPFAM" id="SSF56219">
    <property type="entry name" value="DNase I-like"/>
    <property type="match status" value="1"/>
</dbReference>
<comment type="cofactor">
    <cofactor evidence="8">
        <name>Mg(2+)</name>
        <dbReference type="ChEBI" id="CHEBI:18420"/>
    </cofactor>
    <cofactor evidence="8">
        <name>Mn(2+)</name>
        <dbReference type="ChEBI" id="CHEBI:29035"/>
    </cofactor>
    <text evidence="8">Probably binds two magnesium or manganese ions per subunit.</text>
</comment>
<dbReference type="Proteomes" id="UP001186944">
    <property type="component" value="Unassembled WGS sequence"/>
</dbReference>
<accession>A0AA89BXD9</accession>
<organism evidence="12 13">
    <name type="scientific">Pinctada imbricata</name>
    <name type="common">Atlantic pearl-oyster</name>
    <name type="synonym">Pinctada martensii</name>
    <dbReference type="NCBI Taxonomy" id="66713"/>
    <lineage>
        <taxon>Eukaryota</taxon>
        <taxon>Metazoa</taxon>
        <taxon>Spiralia</taxon>
        <taxon>Lophotrochozoa</taxon>
        <taxon>Mollusca</taxon>
        <taxon>Bivalvia</taxon>
        <taxon>Autobranchia</taxon>
        <taxon>Pteriomorphia</taxon>
        <taxon>Pterioida</taxon>
        <taxon>Pterioidea</taxon>
        <taxon>Pteriidae</taxon>
        <taxon>Pinctada</taxon>
    </lineage>
</organism>
<evidence type="ECO:0000256" key="2">
    <source>
        <dbReference type="ARBA" id="ARBA00007092"/>
    </source>
</evidence>
<dbReference type="PANTHER" id="PTHR22748:SF4">
    <property type="entry name" value="DNA-(APURINIC OR APYRIMIDINIC SITE) ENDONUCLEASE 2"/>
    <property type="match status" value="1"/>
</dbReference>
<keyword evidence="13" id="KW-1185">Reference proteome</keyword>
<sequence length="384" mass="43533">MAISLATLNVNGLRNREKRNNLFYWLKKKNYDVIALQETHCTDSETAQWENEWKSIGGGESYWNNGTSASKGVGILVGKNIAFEIKEIKRDKQGRIGIYEVKKDEKELFRIINIYSPNTANERKTLFNELLIYTTESSNNNKNNILMGDFNCTLSAQKDRFPPQRTEDSGNVELKDLLSRANLCDIWRLRNPDEEKFTFKRGNSKSRIDMILIPQNLNSDVAKICINNCLYSDHALVYTSLKTDEIERGPGNTTNFLNHIEHEHDGMKQSSSSGSKPKQQQSMDSFVNVNTAGKINPERQDKIDDALCKFIAGKAVPLSIVDNILFRTFIGLLDPSTKSIIQKSETEGIQNQDKTGTKANKQKPPPYEKKRTPDMGVRSGAQEE</sequence>
<evidence type="ECO:0000256" key="6">
    <source>
        <dbReference type="ARBA" id="ARBA00022842"/>
    </source>
</evidence>
<keyword evidence="4 8" id="KW-0479">Metal-binding</keyword>
<protein>
    <recommendedName>
        <fullName evidence="3">exodeoxyribonuclease III</fullName>
        <ecNumber evidence="3">3.1.11.2</ecNumber>
    </recommendedName>
</protein>
<feature type="compositionally biased region" description="Polar residues" evidence="10">
    <location>
        <begin position="343"/>
        <end position="359"/>
    </location>
</feature>
<evidence type="ECO:0000313" key="12">
    <source>
        <dbReference type="EMBL" id="KAK3091078.1"/>
    </source>
</evidence>
<dbReference type="Pfam" id="PF03372">
    <property type="entry name" value="Exo_endo_phos"/>
    <property type="match status" value="1"/>
</dbReference>
<dbReference type="EMBL" id="VSWD01000010">
    <property type="protein sequence ID" value="KAK3091078.1"/>
    <property type="molecule type" value="Genomic_DNA"/>
</dbReference>
<evidence type="ECO:0000259" key="11">
    <source>
        <dbReference type="Pfam" id="PF03372"/>
    </source>
</evidence>
<feature type="compositionally biased region" description="Low complexity" evidence="10">
    <location>
        <begin position="268"/>
        <end position="282"/>
    </location>
</feature>
<comment type="similarity">
    <text evidence="2">Belongs to the DNA repair enzymes AP/ExoA family.</text>
</comment>
<dbReference type="Gene3D" id="3.60.10.10">
    <property type="entry name" value="Endonuclease/exonuclease/phosphatase"/>
    <property type="match status" value="1"/>
</dbReference>
<feature type="domain" description="Endonuclease/exonuclease/phosphatase" evidence="11">
    <location>
        <begin position="6"/>
        <end position="234"/>
    </location>
</feature>
<comment type="catalytic activity">
    <reaction evidence="1">
        <text>Exonucleolytic cleavage in the 3'- to 5'-direction to yield nucleoside 5'-phosphates.</text>
        <dbReference type="EC" id="3.1.11.2"/>
    </reaction>
</comment>
<feature type="site" description="Important for catalytic activity" evidence="9">
    <location>
        <position position="209"/>
    </location>
</feature>
<evidence type="ECO:0000256" key="9">
    <source>
        <dbReference type="PIRSR" id="PIRSR604808-3"/>
    </source>
</evidence>
<dbReference type="PANTHER" id="PTHR22748">
    <property type="entry name" value="AP ENDONUCLEASE"/>
    <property type="match status" value="1"/>
</dbReference>
<feature type="binding site" evidence="8">
    <location>
        <position position="234"/>
    </location>
    <ligand>
        <name>Mg(2+)</name>
        <dbReference type="ChEBI" id="CHEBI:18420"/>
        <label>1</label>
    </ligand>
</feature>
<feature type="binding site" evidence="8">
    <location>
        <position position="233"/>
    </location>
    <ligand>
        <name>Mg(2+)</name>
        <dbReference type="ChEBI" id="CHEBI:18420"/>
        <label>1</label>
    </ligand>
</feature>
<feature type="active site" description="Proton acceptor" evidence="7">
    <location>
        <position position="234"/>
    </location>
</feature>
<dbReference type="CDD" id="cd09076">
    <property type="entry name" value="L1-EN"/>
    <property type="match status" value="1"/>
</dbReference>
<dbReference type="EC" id="3.1.11.2" evidence="3"/>
<reference evidence="12" key="1">
    <citation type="submission" date="2019-08" db="EMBL/GenBank/DDBJ databases">
        <title>The improved chromosome-level genome for the pearl oyster Pinctada fucata martensii using PacBio sequencing and Hi-C.</title>
        <authorList>
            <person name="Zheng Z."/>
        </authorList>
    </citation>
    <scope>NUCLEOTIDE SEQUENCE</scope>
    <source>
        <strain evidence="12">ZZ-2019</strain>
        <tissue evidence="12">Adductor muscle</tissue>
    </source>
</reference>
<feature type="active site" evidence="7">
    <location>
        <position position="115"/>
    </location>
</feature>
<dbReference type="GO" id="GO:0046872">
    <property type="term" value="F:metal ion binding"/>
    <property type="evidence" value="ECO:0007669"/>
    <property type="project" value="UniProtKB-KW"/>
</dbReference>
<evidence type="ECO:0000256" key="8">
    <source>
        <dbReference type="PIRSR" id="PIRSR604808-2"/>
    </source>
</evidence>
<evidence type="ECO:0000256" key="1">
    <source>
        <dbReference type="ARBA" id="ARBA00000493"/>
    </source>
</evidence>
<evidence type="ECO:0000256" key="3">
    <source>
        <dbReference type="ARBA" id="ARBA00012115"/>
    </source>
</evidence>
<feature type="region of interest" description="Disordered" evidence="10">
    <location>
        <begin position="343"/>
        <end position="384"/>
    </location>
</feature>
<dbReference type="GO" id="GO:0006284">
    <property type="term" value="P:base-excision repair"/>
    <property type="evidence" value="ECO:0007669"/>
    <property type="project" value="TreeGrafter"/>
</dbReference>
<feature type="region of interest" description="Disordered" evidence="10">
    <location>
        <begin position="264"/>
        <end position="283"/>
    </location>
</feature>
<dbReference type="AlphaFoldDB" id="A0AA89BXD9"/>
<feature type="site" description="Transition state stabilizer" evidence="9">
    <location>
        <position position="151"/>
    </location>
</feature>
<keyword evidence="6 8" id="KW-0460">Magnesium</keyword>
<evidence type="ECO:0000256" key="10">
    <source>
        <dbReference type="SAM" id="MobiDB-lite"/>
    </source>
</evidence>
<evidence type="ECO:0000256" key="7">
    <source>
        <dbReference type="PIRSR" id="PIRSR604808-1"/>
    </source>
</evidence>
<evidence type="ECO:0000256" key="5">
    <source>
        <dbReference type="ARBA" id="ARBA00022801"/>
    </source>
</evidence>
<evidence type="ECO:0000256" key="4">
    <source>
        <dbReference type="ARBA" id="ARBA00022723"/>
    </source>
</evidence>
<feature type="site" description="Interaction with DNA substrate" evidence="9">
    <location>
        <position position="234"/>
    </location>
</feature>
<gene>
    <name evidence="12" type="ORF">FSP39_016969</name>
</gene>
<dbReference type="GO" id="GO:0008311">
    <property type="term" value="F:double-stranded DNA 3'-5' DNA exonuclease activity"/>
    <property type="evidence" value="ECO:0007669"/>
    <property type="project" value="UniProtKB-EC"/>
</dbReference>
<dbReference type="InterPro" id="IPR036691">
    <property type="entry name" value="Endo/exonu/phosph_ase_sf"/>
</dbReference>
<feature type="binding site" evidence="8">
    <location>
        <position position="38"/>
    </location>
    <ligand>
        <name>Mg(2+)</name>
        <dbReference type="ChEBI" id="CHEBI:18420"/>
        <label>1</label>
    </ligand>
</feature>
<dbReference type="GO" id="GO:0005634">
    <property type="term" value="C:nucleus"/>
    <property type="evidence" value="ECO:0007669"/>
    <property type="project" value="TreeGrafter"/>
</dbReference>
<feature type="binding site" evidence="8">
    <location>
        <position position="9"/>
    </location>
    <ligand>
        <name>Mg(2+)</name>
        <dbReference type="ChEBI" id="CHEBI:18420"/>
        <label>1</label>
    </ligand>
</feature>
<dbReference type="InterPro" id="IPR005135">
    <property type="entry name" value="Endo/exonuclease/phosphatase"/>
</dbReference>
<keyword evidence="5" id="KW-0378">Hydrolase</keyword>
<proteinExistence type="inferred from homology"/>
<name>A0AA89BXD9_PINIB</name>
<feature type="binding site" evidence="8">
    <location>
        <position position="151"/>
    </location>
    <ligand>
        <name>Mg(2+)</name>
        <dbReference type="ChEBI" id="CHEBI:18420"/>
        <label>1</label>
    </ligand>
</feature>
<feature type="binding site" evidence="8">
    <location>
        <position position="149"/>
    </location>
    <ligand>
        <name>Mg(2+)</name>
        <dbReference type="ChEBI" id="CHEBI:18420"/>
        <label>1</label>
    </ligand>
</feature>
<evidence type="ECO:0000313" key="13">
    <source>
        <dbReference type="Proteomes" id="UP001186944"/>
    </source>
</evidence>
<dbReference type="InterPro" id="IPR004808">
    <property type="entry name" value="AP_endonuc_1"/>
</dbReference>
<dbReference type="GO" id="GO:0003906">
    <property type="term" value="F:DNA-(apurinic or apyrimidinic site) endonuclease activity"/>
    <property type="evidence" value="ECO:0007669"/>
    <property type="project" value="TreeGrafter"/>
</dbReference>
<keyword evidence="8" id="KW-0464">Manganese</keyword>